<reference evidence="1 2" key="1">
    <citation type="journal article" date="2019" name="Sci. Rep.">
        <title>Orb-weaving spider Araneus ventricosus genome elucidates the spidroin gene catalogue.</title>
        <authorList>
            <person name="Kono N."/>
            <person name="Nakamura H."/>
            <person name="Ohtoshi R."/>
            <person name="Moran D.A.P."/>
            <person name="Shinohara A."/>
            <person name="Yoshida Y."/>
            <person name="Fujiwara M."/>
            <person name="Mori M."/>
            <person name="Tomita M."/>
            <person name="Arakawa K."/>
        </authorList>
    </citation>
    <scope>NUCLEOTIDE SEQUENCE [LARGE SCALE GENOMIC DNA]</scope>
</reference>
<protein>
    <submittedName>
        <fullName evidence="1">Uncharacterized protein</fullName>
    </submittedName>
</protein>
<comment type="caution">
    <text evidence="1">The sequence shown here is derived from an EMBL/GenBank/DDBJ whole genome shotgun (WGS) entry which is preliminary data.</text>
</comment>
<organism evidence="1 2">
    <name type="scientific">Araneus ventricosus</name>
    <name type="common">Orbweaver spider</name>
    <name type="synonym">Epeira ventricosa</name>
    <dbReference type="NCBI Taxonomy" id="182803"/>
    <lineage>
        <taxon>Eukaryota</taxon>
        <taxon>Metazoa</taxon>
        <taxon>Ecdysozoa</taxon>
        <taxon>Arthropoda</taxon>
        <taxon>Chelicerata</taxon>
        <taxon>Arachnida</taxon>
        <taxon>Araneae</taxon>
        <taxon>Araneomorphae</taxon>
        <taxon>Entelegynae</taxon>
        <taxon>Araneoidea</taxon>
        <taxon>Araneidae</taxon>
        <taxon>Araneus</taxon>
    </lineage>
</organism>
<keyword evidence="2" id="KW-1185">Reference proteome</keyword>
<accession>A0A4Y2FIH3</accession>
<sequence length="95" mass="10694">MLGLDSAQRKTEAANIYAHSNHKLPLPKRSVFYNRLRFLVSSPDSPVISHSGPWGVIFEKIGIVLYHLPKEVKLSLYTSTSKKLLSLQVDSKCIE</sequence>
<evidence type="ECO:0000313" key="1">
    <source>
        <dbReference type="EMBL" id="GBM39384.1"/>
    </source>
</evidence>
<gene>
    <name evidence="1" type="ORF">AVEN_69148_1</name>
</gene>
<name>A0A4Y2FIH3_ARAVE</name>
<evidence type="ECO:0000313" key="2">
    <source>
        <dbReference type="Proteomes" id="UP000499080"/>
    </source>
</evidence>
<dbReference type="AlphaFoldDB" id="A0A4Y2FIH3"/>
<dbReference type="Proteomes" id="UP000499080">
    <property type="component" value="Unassembled WGS sequence"/>
</dbReference>
<dbReference type="EMBL" id="BGPR01095676">
    <property type="protein sequence ID" value="GBM39384.1"/>
    <property type="molecule type" value="Genomic_DNA"/>
</dbReference>
<proteinExistence type="predicted"/>